<proteinExistence type="predicted"/>
<evidence type="ECO:0000256" key="1">
    <source>
        <dbReference type="SAM" id="Phobius"/>
    </source>
</evidence>
<sequence>MTNLTSHKIPVWFWLIAVLALVWNCMGVMAYLAEAYMSDEVFANYSPEIQKLYNKRPSWVTGAYAIAVFGGVLASMLLLIRKKAAKTVFLISLAGVLANDVYTFFMSKTLKVLGTNAIIFPVIVLVIAALLVLFSNYATKREWLA</sequence>
<gene>
    <name evidence="2" type="ORF">SAMN05660313_00584</name>
</gene>
<dbReference type="OrthoDB" id="1143964at2"/>
<feature type="transmembrane region" description="Helical" evidence="1">
    <location>
        <begin position="87"/>
        <end position="105"/>
    </location>
</feature>
<feature type="transmembrane region" description="Helical" evidence="1">
    <location>
        <begin position="59"/>
        <end position="80"/>
    </location>
</feature>
<protein>
    <submittedName>
        <fullName evidence="2">Uncharacterized protein</fullName>
    </submittedName>
</protein>
<dbReference type="AlphaFoldDB" id="A0A1K1MFH9"/>
<dbReference type="Proteomes" id="UP000183257">
    <property type="component" value="Unassembled WGS sequence"/>
</dbReference>
<organism evidence="2 3">
    <name type="scientific">Cellulophaga fucicola</name>
    <dbReference type="NCBI Taxonomy" id="76595"/>
    <lineage>
        <taxon>Bacteria</taxon>
        <taxon>Pseudomonadati</taxon>
        <taxon>Bacteroidota</taxon>
        <taxon>Flavobacteriia</taxon>
        <taxon>Flavobacteriales</taxon>
        <taxon>Flavobacteriaceae</taxon>
        <taxon>Cellulophaga</taxon>
    </lineage>
</organism>
<dbReference type="EMBL" id="FPIY01000001">
    <property type="protein sequence ID" value="SFW21855.1"/>
    <property type="molecule type" value="Genomic_DNA"/>
</dbReference>
<keyword evidence="1" id="KW-0472">Membrane</keyword>
<keyword evidence="1" id="KW-0812">Transmembrane</keyword>
<feature type="transmembrane region" description="Helical" evidence="1">
    <location>
        <begin position="117"/>
        <end position="138"/>
    </location>
</feature>
<reference evidence="3" key="1">
    <citation type="submission" date="2016-11" db="EMBL/GenBank/DDBJ databases">
        <authorList>
            <person name="Varghese N."/>
            <person name="Submissions S."/>
        </authorList>
    </citation>
    <scope>NUCLEOTIDE SEQUENCE [LARGE SCALE GENOMIC DNA]</scope>
    <source>
        <strain evidence="3">DSM 24786</strain>
    </source>
</reference>
<accession>A0A1K1MFH9</accession>
<feature type="transmembrane region" description="Helical" evidence="1">
    <location>
        <begin position="12"/>
        <end position="33"/>
    </location>
</feature>
<dbReference type="STRING" id="76595.SAMN05660313_00584"/>
<evidence type="ECO:0000313" key="2">
    <source>
        <dbReference type="EMBL" id="SFW21855.1"/>
    </source>
</evidence>
<dbReference type="RefSeq" id="WP_072302253.1">
    <property type="nucleotide sequence ID" value="NZ_FPIY01000001.1"/>
</dbReference>
<keyword evidence="3" id="KW-1185">Reference proteome</keyword>
<keyword evidence="1" id="KW-1133">Transmembrane helix</keyword>
<evidence type="ECO:0000313" key="3">
    <source>
        <dbReference type="Proteomes" id="UP000183257"/>
    </source>
</evidence>
<name>A0A1K1MFH9_9FLAO</name>